<name>A0A1H7NAJ5_9GAMM</name>
<dbReference type="AlphaFoldDB" id="A0A1H7NAJ5"/>
<evidence type="ECO:0000256" key="10">
    <source>
        <dbReference type="ARBA" id="ARBA00023136"/>
    </source>
</evidence>
<dbReference type="OrthoDB" id="9778062at2"/>
<dbReference type="NCBIfam" id="TIGR04407">
    <property type="entry name" value="LptF_YjgP"/>
    <property type="match status" value="1"/>
</dbReference>
<evidence type="ECO:0000256" key="3">
    <source>
        <dbReference type="ARBA" id="ARBA00007725"/>
    </source>
</evidence>
<evidence type="ECO:0000256" key="9">
    <source>
        <dbReference type="ARBA" id="ARBA00022989"/>
    </source>
</evidence>
<comment type="subunit">
    <text evidence="11">Component of the lipopolysaccharide transport and assembly complex. The LptBFG transporter is composed of two ATP-binding proteins (LptB) and two transmembrane proteins (LptF and LptG).</text>
</comment>
<dbReference type="GO" id="GO:0015920">
    <property type="term" value="P:lipopolysaccharide transport"/>
    <property type="evidence" value="ECO:0007669"/>
    <property type="project" value="TreeGrafter"/>
</dbReference>
<dbReference type="PANTHER" id="PTHR33529:SF7">
    <property type="entry name" value="LIPOPOLYSACCHARIDE EXPORT SYSTEM PERMEASE PROTEIN LPTF"/>
    <property type="match status" value="1"/>
</dbReference>
<dbReference type="Pfam" id="PF03739">
    <property type="entry name" value="LptF_LptG"/>
    <property type="match status" value="1"/>
</dbReference>
<feature type="transmembrane region" description="Helical" evidence="12">
    <location>
        <begin position="101"/>
        <end position="123"/>
    </location>
</feature>
<dbReference type="GO" id="GO:0043190">
    <property type="term" value="C:ATP-binding cassette (ABC) transporter complex"/>
    <property type="evidence" value="ECO:0007669"/>
    <property type="project" value="InterPro"/>
</dbReference>
<evidence type="ECO:0000313" key="14">
    <source>
        <dbReference type="Proteomes" id="UP000199256"/>
    </source>
</evidence>
<reference evidence="14" key="1">
    <citation type="submission" date="2016-10" db="EMBL/GenBank/DDBJ databases">
        <authorList>
            <person name="Varghese N."/>
            <person name="Submissions S."/>
        </authorList>
    </citation>
    <scope>NUCLEOTIDE SEQUENCE [LARGE SCALE GENOMIC DNA]</scope>
    <source>
        <strain evidence="14">DSM 241</strain>
    </source>
</reference>
<dbReference type="RefSeq" id="WP_090254080.1">
    <property type="nucleotide sequence ID" value="NZ_FOAA01000011.1"/>
</dbReference>
<keyword evidence="5" id="KW-0813">Transport</keyword>
<evidence type="ECO:0000256" key="5">
    <source>
        <dbReference type="ARBA" id="ARBA00022448"/>
    </source>
</evidence>
<dbReference type="PANTHER" id="PTHR33529">
    <property type="entry name" value="SLR0882 PROTEIN-RELATED"/>
    <property type="match status" value="1"/>
</dbReference>
<feature type="transmembrane region" description="Helical" evidence="12">
    <location>
        <begin position="50"/>
        <end position="80"/>
    </location>
</feature>
<dbReference type="InterPro" id="IPR030922">
    <property type="entry name" value="LptF"/>
</dbReference>
<evidence type="ECO:0000313" key="13">
    <source>
        <dbReference type="EMBL" id="SEL20331.1"/>
    </source>
</evidence>
<feature type="transmembrane region" description="Helical" evidence="12">
    <location>
        <begin position="300"/>
        <end position="319"/>
    </location>
</feature>
<feature type="transmembrane region" description="Helical" evidence="12">
    <location>
        <begin position="20"/>
        <end position="38"/>
    </location>
</feature>
<evidence type="ECO:0000256" key="11">
    <source>
        <dbReference type="ARBA" id="ARBA00026081"/>
    </source>
</evidence>
<accession>A0A1H7NAJ5</accession>
<feature type="transmembrane region" description="Helical" evidence="12">
    <location>
        <begin position="270"/>
        <end position="288"/>
    </location>
</feature>
<proteinExistence type="inferred from homology"/>
<dbReference type="GO" id="GO:0055085">
    <property type="term" value="P:transmembrane transport"/>
    <property type="evidence" value="ECO:0007669"/>
    <property type="project" value="InterPro"/>
</dbReference>
<comment type="function">
    <text evidence="1">Part of the ABC transporter complex LptBFG involved in the translocation of lipopolysaccharide (LPS) from the inner membrane to the outer membrane.</text>
</comment>
<sequence>MPLKVLDRYLIREMLFTQMAVILVLLLIILGGMLARLLGEVAEGRIPADVLPMILVLGSFRALILLLPVSLFLAVMLTLGRLYKDSEMAALKACGVGYGRLFGTVMSITLPLSVLLAALSLYVGPWTTLQVDEIRAETAQRSDLMGITPGRFLQAGSVGGTVFFVESFSDDREVMHNVFIQRRQGEDTEVVVARRAEQQIDPGSGQRFLVLRDGHRYEGSPGDADFRIIQFATHGVRMPDPRAVTVRNRTDNVPTAQLWGSDRLEHRAELQWRLAAPLSMLLLAVLALPLSYTSPRQGRFAKLAAGVGIYVVYAQMQMMSKDWFADGQTPAWLGMWWVHLSLLAVALVLLWRQYGTYWMLRGWRRAKLA</sequence>
<gene>
    <name evidence="13" type="ORF">SAMN05444515_11162</name>
</gene>
<dbReference type="EMBL" id="FOAA01000011">
    <property type="protein sequence ID" value="SEL20331.1"/>
    <property type="molecule type" value="Genomic_DNA"/>
</dbReference>
<comment type="similarity">
    <text evidence="3">Belongs to the LptF/LptG family.</text>
</comment>
<organism evidence="13 14">
    <name type="scientific">Ectothiorhodospira marina</name>
    <dbReference type="NCBI Taxonomy" id="1396821"/>
    <lineage>
        <taxon>Bacteria</taxon>
        <taxon>Pseudomonadati</taxon>
        <taxon>Pseudomonadota</taxon>
        <taxon>Gammaproteobacteria</taxon>
        <taxon>Chromatiales</taxon>
        <taxon>Ectothiorhodospiraceae</taxon>
        <taxon>Ectothiorhodospira</taxon>
    </lineage>
</organism>
<feature type="transmembrane region" description="Helical" evidence="12">
    <location>
        <begin position="331"/>
        <end position="351"/>
    </location>
</feature>
<evidence type="ECO:0000256" key="2">
    <source>
        <dbReference type="ARBA" id="ARBA00004429"/>
    </source>
</evidence>
<keyword evidence="14" id="KW-1185">Reference proteome</keyword>
<evidence type="ECO:0000256" key="6">
    <source>
        <dbReference type="ARBA" id="ARBA00022475"/>
    </source>
</evidence>
<evidence type="ECO:0000256" key="12">
    <source>
        <dbReference type="SAM" id="Phobius"/>
    </source>
</evidence>
<evidence type="ECO:0000256" key="7">
    <source>
        <dbReference type="ARBA" id="ARBA00022519"/>
    </source>
</evidence>
<dbReference type="Proteomes" id="UP000199256">
    <property type="component" value="Unassembled WGS sequence"/>
</dbReference>
<dbReference type="InterPro" id="IPR005495">
    <property type="entry name" value="LptG/LptF_permease"/>
</dbReference>
<protein>
    <recommendedName>
        <fullName evidence="4">Lipopolysaccharide export system permease protein LptF</fullName>
    </recommendedName>
</protein>
<keyword evidence="6" id="KW-1003">Cell membrane</keyword>
<keyword evidence="8 12" id="KW-0812">Transmembrane</keyword>
<dbReference type="STRING" id="1396821.SAMN05444515_11162"/>
<keyword evidence="9 12" id="KW-1133">Transmembrane helix</keyword>
<evidence type="ECO:0000256" key="1">
    <source>
        <dbReference type="ARBA" id="ARBA00002265"/>
    </source>
</evidence>
<comment type="subcellular location">
    <subcellularLocation>
        <location evidence="2">Cell inner membrane</location>
        <topology evidence="2">Multi-pass membrane protein</topology>
    </subcellularLocation>
</comment>
<keyword evidence="7" id="KW-0997">Cell inner membrane</keyword>
<keyword evidence="10 12" id="KW-0472">Membrane</keyword>
<evidence type="ECO:0000256" key="4">
    <source>
        <dbReference type="ARBA" id="ARBA00014213"/>
    </source>
</evidence>
<evidence type="ECO:0000256" key="8">
    <source>
        <dbReference type="ARBA" id="ARBA00022692"/>
    </source>
</evidence>